<evidence type="ECO:0000313" key="2">
    <source>
        <dbReference type="Proteomes" id="UP000019275"/>
    </source>
</evidence>
<accession>A0ABN0RNL8</accession>
<keyword evidence="2" id="KW-1185">Reference proteome</keyword>
<organism evidence="1 2">
    <name type="scientific">Cellulophaga geojensis KL-A</name>
    <dbReference type="NCBI Taxonomy" id="1328323"/>
    <lineage>
        <taxon>Bacteria</taxon>
        <taxon>Pseudomonadati</taxon>
        <taxon>Bacteroidota</taxon>
        <taxon>Flavobacteriia</taxon>
        <taxon>Flavobacteriales</taxon>
        <taxon>Flavobacteriaceae</taxon>
        <taxon>Cellulophaga</taxon>
    </lineage>
</organism>
<dbReference type="RefSeq" id="WP_013619601.1">
    <property type="nucleotide sequence ID" value="NZ_ARZX01000010.1"/>
</dbReference>
<evidence type="ECO:0000313" key="1">
    <source>
        <dbReference type="EMBL" id="EWH13484.1"/>
    </source>
</evidence>
<name>A0ABN0RNL8_9FLAO</name>
<evidence type="ECO:0008006" key="3">
    <source>
        <dbReference type="Google" id="ProtNLM"/>
    </source>
</evidence>
<comment type="caution">
    <text evidence="1">The sequence shown here is derived from an EMBL/GenBank/DDBJ whole genome shotgun (WGS) entry which is preliminary data.</text>
</comment>
<dbReference type="EMBL" id="ARZX01000010">
    <property type="protein sequence ID" value="EWH13484.1"/>
    <property type="molecule type" value="Genomic_DNA"/>
</dbReference>
<dbReference type="InterPro" id="IPR025345">
    <property type="entry name" value="DUF4249"/>
</dbReference>
<proteinExistence type="predicted"/>
<dbReference type="Proteomes" id="UP000019275">
    <property type="component" value="Unassembled WGS sequence"/>
</dbReference>
<gene>
    <name evidence="1" type="ORF">KLA_09069</name>
</gene>
<dbReference type="Pfam" id="PF14054">
    <property type="entry name" value="DUF4249"/>
    <property type="match status" value="1"/>
</dbReference>
<dbReference type="PROSITE" id="PS51257">
    <property type="entry name" value="PROKAR_LIPOPROTEIN"/>
    <property type="match status" value="1"/>
</dbReference>
<sequence length="270" mass="30402">MKKLVYIIPLLLFFGCEDVVDIDVPSTEPKLVIDASFNVYTTESPVRTDGFVKLSLTTNYFDTEDNPVTTADVFIVDLSSGTVYPFSSNGNAGYYQASSNNFTPEFNKTYQLNVVYNNNTYIAETTLIPSVAIDNVEQGDATLFDEDDTELIVSFTDNANRDDFYLFDLDFGEFLTTSDEFFQGETFKFSYFYDDLSSGKEVVIKLNGVDEQFYNYMDLILAQSGESSGGPFQTTPATIRGNIINTTNEDDYALGYFNLSETYEYKITIN</sequence>
<protein>
    <recommendedName>
        <fullName evidence="3">DUF4249 domain-containing protein</fullName>
    </recommendedName>
</protein>
<reference evidence="1 2" key="1">
    <citation type="journal article" date="2014" name="Genome Announc.">
        <title>Draft Genome Sequence of the Carrageenan-Degrading Bacterium Cellulophaga sp. Strain KL-A, Isolated from Decaying Marine Algae.</title>
        <authorList>
            <person name="Shan D."/>
            <person name="Ying J."/>
            <person name="Li X."/>
            <person name="Gao Z."/>
            <person name="Wei G."/>
            <person name="Shao Z."/>
        </authorList>
    </citation>
    <scope>NUCLEOTIDE SEQUENCE [LARGE SCALE GENOMIC DNA]</scope>
    <source>
        <strain evidence="1 2">KL-A</strain>
    </source>
</reference>